<keyword evidence="4" id="KW-1185">Reference proteome</keyword>
<dbReference type="PANTHER" id="PTHR43798">
    <property type="entry name" value="MONOACYLGLYCEROL LIPASE"/>
    <property type="match status" value="1"/>
</dbReference>
<evidence type="ECO:0000313" key="4">
    <source>
        <dbReference type="Proteomes" id="UP000198658"/>
    </source>
</evidence>
<feature type="domain" description="AB hydrolase-1" evidence="2">
    <location>
        <begin position="41"/>
        <end position="173"/>
    </location>
</feature>
<reference evidence="4" key="1">
    <citation type="submission" date="2016-10" db="EMBL/GenBank/DDBJ databases">
        <authorList>
            <person name="Varghese N."/>
            <person name="Submissions S."/>
        </authorList>
    </citation>
    <scope>NUCLEOTIDE SEQUENCE [LARGE SCALE GENOMIC DNA]</scope>
    <source>
        <strain evidence="4">CGMCC 1.10657</strain>
    </source>
</reference>
<dbReference type="Proteomes" id="UP000198658">
    <property type="component" value="Unassembled WGS sequence"/>
</dbReference>
<dbReference type="AlphaFoldDB" id="A0A1H3ZD83"/>
<feature type="signal peptide" evidence="1">
    <location>
        <begin position="1"/>
        <end position="18"/>
    </location>
</feature>
<protein>
    <submittedName>
        <fullName evidence="3">Pimeloyl-ACP methyl ester carboxylesterase</fullName>
    </submittedName>
</protein>
<proteinExistence type="predicted"/>
<dbReference type="EMBL" id="FNQO01000002">
    <property type="protein sequence ID" value="SEA21610.1"/>
    <property type="molecule type" value="Genomic_DNA"/>
</dbReference>
<dbReference type="Pfam" id="PF00561">
    <property type="entry name" value="Abhydrolase_1"/>
    <property type="match status" value="1"/>
</dbReference>
<dbReference type="InterPro" id="IPR000073">
    <property type="entry name" value="AB_hydrolase_1"/>
</dbReference>
<name>A0A1H3ZD83_9GAMM</name>
<sequence length="269" mass="30076">MKRTIFLLGLLLPLFCSAAPQKVTVGEFQLEYELAGAGPGLILLEGGGGAGLEDWDPVFEQLSAFARVIRYARVGNGNSTQIRRHFSSDDYAAHASALLKALQVDEPVIYIAHSYGASVARCFAAHYPQQISALMLVEPASEHDVDIMRALDLERAEREIAQVKKDDMANGMSNQYLDFWSKRPLPNYAEIGDIPVTVIASTKKYDQPANLFFTDEAREAWGKLHRNWVETFPRGRFVATSKSYHFVQFDEPELVIAEVRGLLERAIKN</sequence>
<gene>
    <name evidence="3" type="ORF">SAMN05216562_2328</name>
</gene>
<dbReference type="RefSeq" id="WP_170833194.1">
    <property type="nucleotide sequence ID" value="NZ_FNQO01000002.1"/>
</dbReference>
<dbReference type="STRING" id="658218.SAMN05216562_2328"/>
<feature type="chain" id="PRO_5011719687" evidence="1">
    <location>
        <begin position="19"/>
        <end position="269"/>
    </location>
</feature>
<keyword evidence="1" id="KW-0732">Signal</keyword>
<dbReference type="InterPro" id="IPR050266">
    <property type="entry name" value="AB_hydrolase_sf"/>
</dbReference>
<evidence type="ECO:0000256" key="1">
    <source>
        <dbReference type="SAM" id="SignalP"/>
    </source>
</evidence>
<organism evidence="3 4">
    <name type="scientific">Microbulbifer marinus</name>
    <dbReference type="NCBI Taxonomy" id="658218"/>
    <lineage>
        <taxon>Bacteria</taxon>
        <taxon>Pseudomonadati</taxon>
        <taxon>Pseudomonadota</taxon>
        <taxon>Gammaproteobacteria</taxon>
        <taxon>Cellvibrionales</taxon>
        <taxon>Microbulbiferaceae</taxon>
        <taxon>Microbulbifer</taxon>
    </lineage>
</organism>
<dbReference type="SUPFAM" id="SSF53474">
    <property type="entry name" value="alpha/beta-Hydrolases"/>
    <property type="match status" value="1"/>
</dbReference>
<dbReference type="InterPro" id="IPR029058">
    <property type="entry name" value="AB_hydrolase_fold"/>
</dbReference>
<evidence type="ECO:0000313" key="3">
    <source>
        <dbReference type="EMBL" id="SEA21610.1"/>
    </source>
</evidence>
<accession>A0A1H3ZD83</accession>
<evidence type="ECO:0000259" key="2">
    <source>
        <dbReference type="Pfam" id="PF00561"/>
    </source>
</evidence>
<dbReference type="Gene3D" id="3.40.50.1820">
    <property type="entry name" value="alpha/beta hydrolase"/>
    <property type="match status" value="1"/>
</dbReference>